<name>A0A8H7E3S5_9EURO</name>
<organism evidence="1 2">
    <name type="scientific">Endocarpon pusillum</name>
    <dbReference type="NCBI Taxonomy" id="364733"/>
    <lineage>
        <taxon>Eukaryota</taxon>
        <taxon>Fungi</taxon>
        <taxon>Dikarya</taxon>
        <taxon>Ascomycota</taxon>
        <taxon>Pezizomycotina</taxon>
        <taxon>Eurotiomycetes</taxon>
        <taxon>Chaetothyriomycetidae</taxon>
        <taxon>Verrucariales</taxon>
        <taxon>Verrucariaceae</taxon>
        <taxon>Endocarpon</taxon>
    </lineage>
</organism>
<accession>A0A8H7E3S5</accession>
<dbReference type="Proteomes" id="UP000606974">
    <property type="component" value="Unassembled WGS sequence"/>
</dbReference>
<keyword evidence="2" id="KW-1185">Reference proteome</keyword>
<dbReference type="Gene3D" id="1.20.200.10">
    <property type="entry name" value="Fumarase/aspartase (Central domain)"/>
    <property type="match status" value="1"/>
</dbReference>
<dbReference type="SUPFAM" id="SSF48557">
    <property type="entry name" value="L-aspartase-like"/>
    <property type="match status" value="1"/>
</dbReference>
<dbReference type="EMBL" id="JAACFV010000041">
    <property type="protein sequence ID" value="KAF7509469.1"/>
    <property type="molecule type" value="Genomic_DNA"/>
</dbReference>
<dbReference type="InterPro" id="IPR008948">
    <property type="entry name" value="L-Aspartase-like"/>
</dbReference>
<sequence length="69" mass="7549">MGVEALTGNAESLDQFIASVRPHPGCLTTSRQLDSSKNIRNFLRGSKLATSQGTSIFESGMMRQDRYAL</sequence>
<dbReference type="InterPro" id="IPR001106">
    <property type="entry name" value="Aromatic_Lyase"/>
</dbReference>
<gene>
    <name evidence="1" type="ORF">GJ744_008032</name>
</gene>
<evidence type="ECO:0000313" key="2">
    <source>
        <dbReference type="Proteomes" id="UP000606974"/>
    </source>
</evidence>
<dbReference type="GO" id="GO:0003824">
    <property type="term" value="F:catalytic activity"/>
    <property type="evidence" value="ECO:0007669"/>
    <property type="project" value="InterPro"/>
</dbReference>
<comment type="caution">
    <text evidence="1">The sequence shown here is derived from an EMBL/GenBank/DDBJ whole genome shotgun (WGS) entry which is preliminary data.</text>
</comment>
<evidence type="ECO:0000313" key="1">
    <source>
        <dbReference type="EMBL" id="KAF7509469.1"/>
    </source>
</evidence>
<dbReference type="OrthoDB" id="10051290at2759"/>
<dbReference type="Pfam" id="PF00221">
    <property type="entry name" value="Lyase_aromatic"/>
    <property type="match status" value="1"/>
</dbReference>
<dbReference type="AlphaFoldDB" id="A0A8H7E3S5"/>
<proteinExistence type="predicted"/>
<protein>
    <submittedName>
        <fullName evidence="1">Uncharacterized protein</fullName>
    </submittedName>
</protein>
<reference evidence="1" key="1">
    <citation type="submission" date="2020-02" db="EMBL/GenBank/DDBJ databases">
        <authorList>
            <person name="Palmer J.M."/>
        </authorList>
    </citation>
    <scope>NUCLEOTIDE SEQUENCE</scope>
    <source>
        <strain evidence="1">EPUS1.4</strain>
        <tissue evidence="1">Thallus</tissue>
    </source>
</reference>